<dbReference type="EMBL" id="JAFEUO010000004">
    <property type="protein sequence ID" value="MBM7083997.1"/>
    <property type="molecule type" value="Genomic_DNA"/>
</dbReference>
<protein>
    <recommendedName>
        <fullName evidence="2">SWIM-type domain-containing protein</fullName>
    </recommendedName>
</protein>
<reference evidence="3 4" key="1">
    <citation type="submission" date="2021-02" db="EMBL/GenBank/DDBJ databases">
        <authorList>
            <person name="Lee D.-H."/>
        </authorList>
    </citation>
    <scope>NUCLEOTIDE SEQUENCE [LARGE SCALE GENOMIC DNA]</scope>
    <source>
        <strain evidence="3 4">MMS20-R2-29</strain>
    </source>
</reference>
<evidence type="ECO:0000259" key="2">
    <source>
        <dbReference type="PROSITE" id="PS50966"/>
    </source>
</evidence>
<evidence type="ECO:0000313" key="3">
    <source>
        <dbReference type="EMBL" id="MBM7083997.1"/>
    </source>
</evidence>
<dbReference type="PROSITE" id="PS50966">
    <property type="entry name" value="ZF_SWIM"/>
    <property type="match status" value="1"/>
</dbReference>
<sequence>MAVRIDIDALRDAAGVEVCAAADRLTDSGQPAEVVPVGGGASGLVHEVGRPPYEVWVGVTADGFTAECDCTTETDLCAHAVALTAAALADGLAWSSTATPQADPAVDPRVAELTVLARGLPARRLAALVAEWAATDPVWEGALRAQAGQPAPLTATEPDGN</sequence>
<dbReference type="Proteomes" id="UP000809587">
    <property type="component" value="Unassembled WGS sequence"/>
</dbReference>
<dbReference type="InterPro" id="IPR007527">
    <property type="entry name" value="Znf_SWIM"/>
</dbReference>
<proteinExistence type="predicted"/>
<keyword evidence="1" id="KW-0863">Zinc-finger</keyword>
<keyword evidence="4" id="KW-1185">Reference proteome</keyword>
<feature type="domain" description="SWIM-type" evidence="2">
    <location>
        <begin position="53"/>
        <end position="88"/>
    </location>
</feature>
<evidence type="ECO:0000256" key="1">
    <source>
        <dbReference type="PROSITE-ProRule" id="PRU00325"/>
    </source>
</evidence>
<keyword evidence="1" id="KW-0862">Zinc</keyword>
<keyword evidence="1" id="KW-0479">Metal-binding</keyword>
<dbReference type="RefSeq" id="WP_204959155.1">
    <property type="nucleotide sequence ID" value="NZ_JAFEUO010000004.1"/>
</dbReference>
<organism evidence="3 4">
    <name type="scientific">Micromonospora humidisoli</name>
    <dbReference type="NCBI Taxonomy" id="2807622"/>
    <lineage>
        <taxon>Bacteria</taxon>
        <taxon>Bacillati</taxon>
        <taxon>Actinomycetota</taxon>
        <taxon>Actinomycetes</taxon>
        <taxon>Micromonosporales</taxon>
        <taxon>Micromonosporaceae</taxon>
        <taxon>Micromonospora</taxon>
    </lineage>
</organism>
<name>A0ABS2JBS7_9ACTN</name>
<evidence type="ECO:0000313" key="4">
    <source>
        <dbReference type="Proteomes" id="UP000809587"/>
    </source>
</evidence>
<accession>A0ABS2JBS7</accession>
<gene>
    <name evidence="3" type="ORF">JQN84_15880</name>
</gene>
<comment type="caution">
    <text evidence="3">The sequence shown here is derived from an EMBL/GenBank/DDBJ whole genome shotgun (WGS) entry which is preliminary data.</text>
</comment>